<dbReference type="InterPro" id="IPR044248">
    <property type="entry name" value="DPH3/4-like"/>
</dbReference>
<evidence type="ECO:0000313" key="2">
    <source>
        <dbReference type="Proteomes" id="UP001293593"/>
    </source>
</evidence>
<evidence type="ECO:0008006" key="3">
    <source>
        <dbReference type="Google" id="ProtNLM"/>
    </source>
</evidence>
<dbReference type="GO" id="GO:0005829">
    <property type="term" value="C:cytosol"/>
    <property type="evidence" value="ECO:0007669"/>
    <property type="project" value="TreeGrafter"/>
</dbReference>
<gene>
    <name evidence="1" type="ORF">QN277_005130</name>
</gene>
<evidence type="ECO:0000313" key="1">
    <source>
        <dbReference type="EMBL" id="KAK4258712.1"/>
    </source>
</evidence>
<dbReference type="GO" id="GO:0046872">
    <property type="term" value="F:metal ion binding"/>
    <property type="evidence" value="ECO:0007669"/>
    <property type="project" value="InterPro"/>
</dbReference>
<keyword evidence="2" id="KW-1185">Reference proteome</keyword>
<sequence>MRMTRKATFGTFRTMIMKVVVVTVTMMFGAEGLGANLFGSDTNGVYSPCEDTRVQRGDGFTFGIAFSDKDAFFMNQGGPQLSPCDRRLDLSSKSAQLALFRPMVDELSLLTINTSTLDLAKSGGFMVAFAGQKYAARSPPIKFADQTHTITSLTLILEFGEGTLQNLYWKSYGCEKCSGDNVCLNNQDCAVPNSKCQNNGGSGCNIGIQLAYSGTDKSLNVLNSWYEVEQLRQYSLYGLFSDLKNYIITPYKEFF</sequence>
<dbReference type="EMBL" id="JAWXYG010000011">
    <property type="protein sequence ID" value="KAK4258712.1"/>
    <property type="molecule type" value="Genomic_DNA"/>
</dbReference>
<name>A0AAE1M9G7_9FABA</name>
<dbReference type="PANTHER" id="PTHR21454">
    <property type="entry name" value="DPH3 HOMOLOG-RELATED"/>
    <property type="match status" value="1"/>
</dbReference>
<reference evidence="1" key="1">
    <citation type="submission" date="2023-10" db="EMBL/GenBank/DDBJ databases">
        <title>Chromosome-level genome of the transformable northern wattle, Acacia crassicarpa.</title>
        <authorList>
            <person name="Massaro I."/>
            <person name="Sinha N.R."/>
            <person name="Poethig S."/>
            <person name="Leichty A.R."/>
        </authorList>
    </citation>
    <scope>NUCLEOTIDE SEQUENCE</scope>
    <source>
        <strain evidence="1">Acra3RX</strain>
        <tissue evidence="1">Leaf</tissue>
    </source>
</reference>
<dbReference type="Proteomes" id="UP001293593">
    <property type="component" value="Unassembled WGS sequence"/>
</dbReference>
<comment type="caution">
    <text evidence="1">The sequence shown here is derived from an EMBL/GenBank/DDBJ whole genome shotgun (WGS) entry which is preliminary data.</text>
</comment>
<accession>A0AAE1M9G7</accession>
<dbReference type="PANTHER" id="PTHR21454:SF44">
    <property type="entry name" value="EXPP1 PROTEIN"/>
    <property type="match status" value="1"/>
</dbReference>
<organism evidence="1 2">
    <name type="scientific">Acacia crassicarpa</name>
    <name type="common">northern wattle</name>
    <dbReference type="NCBI Taxonomy" id="499986"/>
    <lineage>
        <taxon>Eukaryota</taxon>
        <taxon>Viridiplantae</taxon>
        <taxon>Streptophyta</taxon>
        <taxon>Embryophyta</taxon>
        <taxon>Tracheophyta</taxon>
        <taxon>Spermatophyta</taxon>
        <taxon>Magnoliopsida</taxon>
        <taxon>eudicotyledons</taxon>
        <taxon>Gunneridae</taxon>
        <taxon>Pentapetalae</taxon>
        <taxon>rosids</taxon>
        <taxon>fabids</taxon>
        <taxon>Fabales</taxon>
        <taxon>Fabaceae</taxon>
        <taxon>Caesalpinioideae</taxon>
        <taxon>mimosoid clade</taxon>
        <taxon>Acacieae</taxon>
        <taxon>Acacia</taxon>
    </lineage>
</organism>
<proteinExistence type="predicted"/>
<protein>
    <recommendedName>
        <fullName evidence="3">Expp1 protein</fullName>
    </recommendedName>
</protein>
<dbReference type="GO" id="GO:0017183">
    <property type="term" value="P:protein histidyl modification to diphthamide"/>
    <property type="evidence" value="ECO:0007669"/>
    <property type="project" value="InterPro"/>
</dbReference>
<dbReference type="AlphaFoldDB" id="A0AAE1M9G7"/>